<feature type="region of interest" description="Disordered" evidence="1">
    <location>
        <begin position="1"/>
        <end position="51"/>
    </location>
</feature>
<gene>
    <name evidence="2" type="ORF">QBC34DRAFT_430161</name>
</gene>
<dbReference type="PANTHER" id="PTHR42085">
    <property type="entry name" value="F-BOX DOMAIN-CONTAINING PROTEIN"/>
    <property type="match status" value="1"/>
</dbReference>
<evidence type="ECO:0000256" key="1">
    <source>
        <dbReference type="SAM" id="MobiDB-lite"/>
    </source>
</evidence>
<evidence type="ECO:0000313" key="2">
    <source>
        <dbReference type="EMBL" id="KAK4444131.1"/>
    </source>
</evidence>
<feature type="compositionally biased region" description="Polar residues" evidence="1">
    <location>
        <begin position="15"/>
        <end position="24"/>
    </location>
</feature>
<dbReference type="EMBL" id="MU865981">
    <property type="protein sequence ID" value="KAK4444131.1"/>
    <property type="molecule type" value="Genomic_DNA"/>
</dbReference>
<proteinExistence type="predicted"/>
<evidence type="ECO:0000313" key="3">
    <source>
        <dbReference type="Proteomes" id="UP001321760"/>
    </source>
</evidence>
<reference evidence="2" key="1">
    <citation type="journal article" date="2023" name="Mol. Phylogenet. Evol.">
        <title>Genome-scale phylogeny and comparative genomics of the fungal order Sordariales.</title>
        <authorList>
            <person name="Hensen N."/>
            <person name="Bonometti L."/>
            <person name="Westerberg I."/>
            <person name="Brannstrom I.O."/>
            <person name="Guillou S."/>
            <person name="Cros-Aarteil S."/>
            <person name="Calhoun S."/>
            <person name="Haridas S."/>
            <person name="Kuo A."/>
            <person name="Mondo S."/>
            <person name="Pangilinan J."/>
            <person name="Riley R."/>
            <person name="LaButti K."/>
            <person name="Andreopoulos B."/>
            <person name="Lipzen A."/>
            <person name="Chen C."/>
            <person name="Yan M."/>
            <person name="Daum C."/>
            <person name="Ng V."/>
            <person name="Clum A."/>
            <person name="Steindorff A."/>
            <person name="Ohm R.A."/>
            <person name="Martin F."/>
            <person name="Silar P."/>
            <person name="Natvig D.O."/>
            <person name="Lalanne C."/>
            <person name="Gautier V."/>
            <person name="Ament-Velasquez S.L."/>
            <person name="Kruys A."/>
            <person name="Hutchinson M.I."/>
            <person name="Powell A.J."/>
            <person name="Barry K."/>
            <person name="Miller A.N."/>
            <person name="Grigoriev I.V."/>
            <person name="Debuchy R."/>
            <person name="Gladieux P."/>
            <person name="Hiltunen Thoren M."/>
            <person name="Johannesson H."/>
        </authorList>
    </citation>
    <scope>NUCLEOTIDE SEQUENCE</scope>
    <source>
        <strain evidence="2">PSN243</strain>
    </source>
</reference>
<reference evidence="2" key="2">
    <citation type="submission" date="2023-05" db="EMBL/GenBank/DDBJ databases">
        <authorList>
            <consortium name="Lawrence Berkeley National Laboratory"/>
            <person name="Steindorff A."/>
            <person name="Hensen N."/>
            <person name="Bonometti L."/>
            <person name="Westerberg I."/>
            <person name="Brannstrom I.O."/>
            <person name="Guillou S."/>
            <person name="Cros-Aarteil S."/>
            <person name="Calhoun S."/>
            <person name="Haridas S."/>
            <person name="Kuo A."/>
            <person name="Mondo S."/>
            <person name="Pangilinan J."/>
            <person name="Riley R."/>
            <person name="Labutti K."/>
            <person name="Andreopoulos B."/>
            <person name="Lipzen A."/>
            <person name="Chen C."/>
            <person name="Yanf M."/>
            <person name="Daum C."/>
            <person name="Ng V."/>
            <person name="Clum A."/>
            <person name="Ohm R."/>
            <person name="Martin F."/>
            <person name="Silar P."/>
            <person name="Natvig D."/>
            <person name="Lalanne C."/>
            <person name="Gautier V."/>
            <person name="Ament-Velasquez S.L."/>
            <person name="Kruys A."/>
            <person name="Hutchinson M.I."/>
            <person name="Powell A.J."/>
            <person name="Barry K."/>
            <person name="Miller A.N."/>
            <person name="Grigoriev I.V."/>
            <person name="Debuchy R."/>
            <person name="Gladieux P."/>
            <person name="Thoren M.H."/>
            <person name="Johannesson H."/>
        </authorList>
    </citation>
    <scope>NUCLEOTIDE SEQUENCE</scope>
    <source>
        <strain evidence="2">PSN243</strain>
    </source>
</reference>
<sequence length="383" mass="43546">MAPNSPKVPSPAKQGRSQTKTTAKPSLRIQKQALPGPTRASRRLRGLDPQPDGTFEVLPGRFFLLVPANSAATPAGRLLTPTSSLSGNETSSVAVEAEPFNFLGLPAEIRQMVYRELLRSTNPIDIDWKCPRLHPQILQTCKTVFFEAHSVLYEENTWKLRIGGVSESLFGRPSPLFDKERTPRHLDIVIDCSCSSVRVESQINIIGRSLAALPEIRSLVIRCEKVSKGFWRSEKGTELRDRIRTYLCGRIRHVKTIQVTGTPKALATEISRVLMGSTPRSALLLSWEAFGAWKFSQCRRAGRFWQCLYTKPFSDFYCEAMDAMERGDRKAYLFYRGKVVERIKGIKDFQTNCMEELYQYDEELDREEKDEQVRRALDHEVAN</sequence>
<name>A0AAV9G6C4_9PEZI</name>
<organism evidence="2 3">
    <name type="scientific">Podospora aff. communis PSN243</name>
    <dbReference type="NCBI Taxonomy" id="3040156"/>
    <lineage>
        <taxon>Eukaryota</taxon>
        <taxon>Fungi</taxon>
        <taxon>Dikarya</taxon>
        <taxon>Ascomycota</taxon>
        <taxon>Pezizomycotina</taxon>
        <taxon>Sordariomycetes</taxon>
        <taxon>Sordariomycetidae</taxon>
        <taxon>Sordariales</taxon>
        <taxon>Podosporaceae</taxon>
        <taxon>Podospora</taxon>
    </lineage>
</organism>
<comment type="caution">
    <text evidence="2">The sequence shown here is derived from an EMBL/GenBank/DDBJ whole genome shotgun (WGS) entry which is preliminary data.</text>
</comment>
<dbReference type="PANTHER" id="PTHR42085:SF2">
    <property type="entry name" value="F-BOX DOMAIN-CONTAINING PROTEIN"/>
    <property type="match status" value="1"/>
</dbReference>
<dbReference type="AlphaFoldDB" id="A0AAV9G6C4"/>
<dbReference type="Proteomes" id="UP001321760">
    <property type="component" value="Unassembled WGS sequence"/>
</dbReference>
<accession>A0AAV9G6C4</accession>
<keyword evidence="3" id="KW-1185">Reference proteome</keyword>
<protein>
    <submittedName>
        <fullName evidence="2">Uncharacterized protein</fullName>
    </submittedName>
</protein>
<dbReference type="InterPro" id="IPR038883">
    <property type="entry name" value="AN11006-like"/>
</dbReference>